<dbReference type="Pfam" id="PF03446">
    <property type="entry name" value="NAD_binding_2"/>
    <property type="match status" value="1"/>
</dbReference>
<dbReference type="InterPro" id="IPR002204">
    <property type="entry name" value="3-OH-isobutyrate_DH-rel_CS"/>
</dbReference>
<dbReference type="PANTHER" id="PTHR22981">
    <property type="entry name" value="3-HYDROXYISOBUTYRATE DEHYDROGENASE-RELATED"/>
    <property type="match status" value="1"/>
</dbReference>
<dbReference type="InterPro" id="IPR006115">
    <property type="entry name" value="6PGDH_NADP-bd"/>
</dbReference>
<dbReference type="NCBIfam" id="NF012005">
    <property type="entry name" value="PRK15461.1"/>
    <property type="match status" value="1"/>
</dbReference>
<dbReference type="Gene3D" id="3.40.50.720">
    <property type="entry name" value="NAD(P)-binding Rossmann-like Domain"/>
    <property type="match status" value="1"/>
</dbReference>
<dbReference type="Proteomes" id="UP000460654">
    <property type="component" value="Unassembled WGS sequence"/>
</dbReference>
<dbReference type="InterPro" id="IPR029154">
    <property type="entry name" value="HIBADH-like_NADP-bd"/>
</dbReference>
<comment type="caution">
    <text evidence="5">The sequence shown here is derived from an EMBL/GenBank/DDBJ whole genome shotgun (WGS) entry which is preliminary data.</text>
</comment>
<dbReference type="GO" id="GO:0061596">
    <property type="term" value="F:3-sulfolactaldehyde reductase activity"/>
    <property type="evidence" value="ECO:0007669"/>
    <property type="project" value="UniProtKB-EC"/>
</dbReference>
<dbReference type="SUPFAM" id="SSF51735">
    <property type="entry name" value="NAD(P)-binding Rossmann-fold domains"/>
    <property type="match status" value="1"/>
</dbReference>
<dbReference type="GO" id="GO:0050661">
    <property type="term" value="F:NADP binding"/>
    <property type="evidence" value="ECO:0007669"/>
    <property type="project" value="InterPro"/>
</dbReference>
<evidence type="ECO:0000313" key="5">
    <source>
        <dbReference type="EMBL" id="TXU28376.1"/>
    </source>
</evidence>
<accession>A0A8T9CLB8</accession>
<feature type="domain" description="3-hydroxyisobutyrate dehydrogenase-like NAD-binding" evidence="4">
    <location>
        <begin position="165"/>
        <end position="245"/>
    </location>
</feature>
<evidence type="ECO:0000256" key="2">
    <source>
        <dbReference type="ARBA" id="ARBA00023027"/>
    </source>
</evidence>
<evidence type="ECO:0000259" key="3">
    <source>
        <dbReference type="Pfam" id="PF03446"/>
    </source>
</evidence>
<dbReference type="InterPro" id="IPR008927">
    <property type="entry name" value="6-PGluconate_DH-like_C_sf"/>
</dbReference>
<evidence type="ECO:0000259" key="4">
    <source>
        <dbReference type="Pfam" id="PF14833"/>
    </source>
</evidence>
<organism evidence="5 6">
    <name type="scientific">Escherichia coli</name>
    <dbReference type="NCBI Taxonomy" id="562"/>
    <lineage>
        <taxon>Bacteria</taxon>
        <taxon>Pseudomonadati</taxon>
        <taxon>Pseudomonadota</taxon>
        <taxon>Gammaproteobacteria</taxon>
        <taxon>Enterobacterales</taxon>
        <taxon>Enterobacteriaceae</taxon>
        <taxon>Escherichia</taxon>
    </lineage>
</organism>
<protein>
    <submittedName>
        <fullName evidence="5">Sulfolactaldehyde 3-reductase</fullName>
        <ecNumber evidence="5">1.1.1.373</ecNumber>
    </submittedName>
</protein>
<sequence length="245" mass="25472">MATIAFLGLGQMGSPMANNLLQKGHSLQVFDVNAQAVDALVTQGATAAQTPAEAAAGAEFIITMLPNGDIVRQVLLGEKGVCEAVSSDALLIDMSTIHPLQTDALIRELQEKGISMMDAPVGRTSVNAIDGTLLILAGGTDEQIARARPILMCMGNELVEAGGPGMGIRVKLINNYMSIALNALSSEAAVLCESLGLNLDVAIKVMSGTAAGKGHFTTTWPCKVLKGDLSPAFMVDLALKDLRIA</sequence>
<proteinExistence type="predicted"/>
<keyword evidence="1 5" id="KW-0560">Oxidoreductase</keyword>
<name>A0A8T9CLB8_ECOLX</name>
<dbReference type="GO" id="GO:0051287">
    <property type="term" value="F:NAD binding"/>
    <property type="evidence" value="ECO:0007669"/>
    <property type="project" value="InterPro"/>
</dbReference>
<evidence type="ECO:0000313" key="6">
    <source>
        <dbReference type="Proteomes" id="UP000460654"/>
    </source>
</evidence>
<dbReference type="RefSeq" id="WP_148496986.1">
    <property type="nucleotide sequence ID" value="NZ_QYOH01000172.1"/>
</dbReference>
<dbReference type="AlphaFoldDB" id="A0A8T9CLB8"/>
<reference evidence="5 6" key="1">
    <citation type="submission" date="2018-09" db="EMBL/GenBank/DDBJ databases">
        <title>Persistent metagenomic signatures of early life antibiotic treatment in the infant gut microbiota and resistome.</title>
        <authorList>
            <person name="Gasparrini A.J."/>
        </authorList>
    </citation>
    <scope>NUCLEOTIDE SEQUENCE [LARGE SCALE GENOMIC DNA]</scope>
    <source>
        <strain evidence="5 6">T0181B.E-10</strain>
    </source>
</reference>
<dbReference type="PANTHER" id="PTHR22981:SF7">
    <property type="entry name" value="3-HYDROXYISOBUTYRATE DEHYDROGENASE, MITOCHONDRIAL"/>
    <property type="match status" value="1"/>
</dbReference>
<dbReference type="PROSITE" id="PS00895">
    <property type="entry name" value="3_HYDROXYISOBUT_DH"/>
    <property type="match status" value="1"/>
</dbReference>
<dbReference type="InterPro" id="IPR036291">
    <property type="entry name" value="NAD(P)-bd_dom_sf"/>
</dbReference>
<dbReference type="Gene3D" id="1.10.1040.10">
    <property type="entry name" value="N-(1-d-carboxylethyl)-l-norvaline Dehydrogenase, domain 2"/>
    <property type="match status" value="1"/>
</dbReference>
<feature type="domain" description="6-phosphogluconate dehydrogenase NADP-binding" evidence="3">
    <location>
        <begin position="3"/>
        <end position="159"/>
    </location>
</feature>
<dbReference type="Pfam" id="PF14833">
    <property type="entry name" value="NAD_binding_11"/>
    <property type="match status" value="1"/>
</dbReference>
<dbReference type="EC" id="1.1.1.373" evidence="5"/>
<evidence type="ECO:0000256" key="1">
    <source>
        <dbReference type="ARBA" id="ARBA00023002"/>
    </source>
</evidence>
<dbReference type="InterPro" id="IPR013328">
    <property type="entry name" value="6PGD_dom2"/>
</dbReference>
<dbReference type="SUPFAM" id="SSF48179">
    <property type="entry name" value="6-phosphogluconate dehydrogenase C-terminal domain-like"/>
    <property type="match status" value="1"/>
</dbReference>
<dbReference type="EMBL" id="QYOH01000172">
    <property type="protein sequence ID" value="TXU28376.1"/>
    <property type="molecule type" value="Genomic_DNA"/>
</dbReference>
<keyword evidence="2" id="KW-0520">NAD</keyword>
<dbReference type="GO" id="GO:0016054">
    <property type="term" value="P:organic acid catabolic process"/>
    <property type="evidence" value="ECO:0007669"/>
    <property type="project" value="UniProtKB-ARBA"/>
</dbReference>
<gene>
    <name evidence="5" type="ORF">D4N09_26675</name>
</gene>
<feature type="non-terminal residue" evidence="5">
    <location>
        <position position="245"/>
    </location>
</feature>